<accession>A0A2M4DEB9</accession>
<evidence type="ECO:0000313" key="2">
    <source>
        <dbReference type="EMBL" id="MBW75917.1"/>
    </source>
</evidence>
<dbReference type="AlphaFoldDB" id="A0A2M4DEB9"/>
<proteinExistence type="predicted"/>
<evidence type="ECO:0000256" key="1">
    <source>
        <dbReference type="SAM" id="SignalP"/>
    </source>
</evidence>
<dbReference type="EMBL" id="GGFL01011739">
    <property type="protein sequence ID" value="MBW75917.1"/>
    <property type="molecule type" value="Transcribed_RNA"/>
</dbReference>
<feature type="chain" id="PRO_5014695240" evidence="1">
    <location>
        <begin position="22"/>
        <end position="87"/>
    </location>
</feature>
<feature type="signal peptide" evidence="1">
    <location>
        <begin position="1"/>
        <end position="21"/>
    </location>
</feature>
<sequence length="87" mass="9990">MLIRTSKWAVLLWVLIDGVSHRTLLPPLLPNNCHLTLARRRNKHCCSLTNACKPLQFNDPLRSFGELCKPIDQLTPKKRARILPCAY</sequence>
<organism evidence="2">
    <name type="scientific">Anopheles darlingi</name>
    <name type="common">Mosquito</name>
    <dbReference type="NCBI Taxonomy" id="43151"/>
    <lineage>
        <taxon>Eukaryota</taxon>
        <taxon>Metazoa</taxon>
        <taxon>Ecdysozoa</taxon>
        <taxon>Arthropoda</taxon>
        <taxon>Hexapoda</taxon>
        <taxon>Insecta</taxon>
        <taxon>Pterygota</taxon>
        <taxon>Neoptera</taxon>
        <taxon>Endopterygota</taxon>
        <taxon>Diptera</taxon>
        <taxon>Nematocera</taxon>
        <taxon>Culicoidea</taxon>
        <taxon>Culicidae</taxon>
        <taxon>Anophelinae</taxon>
        <taxon>Anopheles</taxon>
    </lineage>
</organism>
<name>A0A2M4DEB9_ANODA</name>
<protein>
    <submittedName>
        <fullName evidence="2">Putative secreted protein</fullName>
    </submittedName>
</protein>
<reference evidence="2" key="1">
    <citation type="submission" date="2018-01" db="EMBL/GenBank/DDBJ databases">
        <title>An insight into the sialome of Amazonian anophelines.</title>
        <authorList>
            <person name="Ribeiro J.M."/>
            <person name="Scarpassa V."/>
            <person name="Calvo E."/>
        </authorList>
    </citation>
    <scope>NUCLEOTIDE SEQUENCE</scope>
</reference>
<keyword evidence="1" id="KW-0732">Signal</keyword>